<keyword evidence="2" id="KW-1185">Reference proteome</keyword>
<accession>A0A0N5BLD1</accession>
<feature type="compositionally biased region" description="Basic and acidic residues" evidence="1">
    <location>
        <begin position="109"/>
        <end position="125"/>
    </location>
</feature>
<dbReference type="Proteomes" id="UP000046392">
    <property type="component" value="Unplaced"/>
</dbReference>
<sequence>MIYRNLQYITLFLIFVTFAANCIHAITGKDHLTKNHLTKKTKHVAAELSANNLHATETKIGIYKLDKTDKKSTLHKKQNKKRSVHKKQPKTEINKGSINKKSSSKPAHRKETSKTKSEKAAEEDE</sequence>
<feature type="region of interest" description="Disordered" evidence="1">
    <location>
        <begin position="68"/>
        <end position="125"/>
    </location>
</feature>
<evidence type="ECO:0000313" key="2">
    <source>
        <dbReference type="Proteomes" id="UP000046392"/>
    </source>
</evidence>
<proteinExistence type="predicted"/>
<reference evidence="3" key="1">
    <citation type="submission" date="2017-02" db="UniProtKB">
        <authorList>
            <consortium name="WormBaseParasite"/>
        </authorList>
    </citation>
    <scope>IDENTIFICATION</scope>
</reference>
<protein>
    <submittedName>
        <fullName evidence="3">Secreted protein</fullName>
    </submittedName>
</protein>
<feature type="compositionally biased region" description="Basic residues" evidence="1">
    <location>
        <begin position="73"/>
        <end position="88"/>
    </location>
</feature>
<organism evidence="2 3">
    <name type="scientific">Strongyloides papillosus</name>
    <name type="common">Intestinal threadworm</name>
    <dbReference type="NCBI Taxonomy" id="174720"/>
    <lineage>
        <taxon>Eukaryota</taxon>
        <taxon>Metazoa</taxon>
        <taxon>Ecdysozoa</taxon>
        <taxon>Nematoda</taxon>
        <taxon>Chromadorea</taxon>
        <taxon>Rhabditida</taxon>
        <taxon>Tylenchina</taxon>
        <taxon>Panagrolaimomorpha</taxon>
        <taxon>Strongyloidoidea</taxon>
        <taxon>Strongyloididae</taxon>
        <taxon>Strongyloides</taxon>
    </lineage>
</organism>
<evidence type="ECO:0000313" key="3">
    <source>
        <dbReference type="WBParaSite" id="SPAL_0000673000.1"/>
    </source>
</evidence>
<dbReference type="WBParaSite" id="SPAL_0000673000.1">
    <property type="protein sequence ID" value="SPAL_0000673000.1"/>
    <property type="gene ID" value="SPAL_0000673000"/>
</dbReference>
<evidence type="ECO:0000256" key="1">
    <source>
        <dbReference type="SAM" id="MobiDB-lite"/>
    </source>
</evidence>
<dbReference type="AlphaFoldDB" id="A0A0N5BLD1"/>
<name>A0A0N5BLD1_STREA</name>